<dbReference type="PANTHER" id="PTHR13696:SF99">
    <property type="entry name" value="COBYRINIC ACID AC-DIAMIDE SYNTHASE"/>
    <property type="match status" value="1"/>
</dbReference>
<dbReference type="Pfam" id="PF13614">
    <property type="entry name" value="AAA_31"/>
    <property type="match status" value="1"/>
</dbReference>
<dbReference type="PANTHER" id="PTHR13696">
    <property type="entry name" value="P-LOOP CONTAINING NUCLEOSIDE TRIPHOSPHATE HYDROLASE"/>
    <property type="match status" value="1"/>
</dbReference>
<feature type="domain" description="AAA" evidence="1">
    <location>
        <begin position="2"/>
        <end position="214"/>
    </location>
</feature>
<organism evidence="2 3">
    <name type="scientific">Heyndrickxia coagulans</name>
    <name type="common">Weizmannia coagulans</name>
    <dbReference type="NCBI Taxonomy" id="1398"/>
    <lineage>
        <taxon>Bacteria</taxon>
        <taxon>Bacillati</taxon>
        <taxon>Bacillota</taxon>
        <taxon>Bacilli</taxon>
        <taxon>Bacillales</taxon>
        <taxon>Bacillaceae</taxon>
        <taxon>Heyndrickxia</taxon>
    </lineage>
</organism>
<dbReference type="InterPro" id="IPR050678">
    <property type="entry name" value="DNA_Partitioning_ATPase"/>
</dbReference>
<dbReference type="Gene3D" id="3.40.50.300">
    <property type="entry name" value="P-loop containing nucleotide triphosphate hydrolases"/>
    <property type="match status" value="1"/>
</dbReference>
<evidence type="ECO:0000313" key="2">
    <source>
        <dbReference type="EMBL" id="KYC62069.1"/>
    </source>
</evidence>
<evidence type="ECO:0000313" key="3">
    <source>
        <dbReference type="Proteomes" id="UP000075288"/>
    </source>
</evidence>
<dbReference type="CDD" id="cd02042">
    <property type="entry name" value="ParAB_family"/>
    <property type="match status" value="1"/>
</dbReference>
<dbReference type="PATRIC" id="fig|1398.26.peg.3317"/>
<dbReference type="Proteomes" id="UP000075288">
    <property type="component" value="Unassembled WGS sequence"/>
</dbReference>
<proteinExistence type="predicted"/>
<sequence>MAKVISFINMKGGVAKTTLTINVGEELATRGYRVLVIDMDPQFNATQSLLLYKTHQRDAVIDKLHSEINNSAEVVEEDEIVKEMTSAEEYDALSKKKLTVLQIFQSTDISEPPVNPRLTQEIVHNLDLIPGDLTLAKEISGDTANKVGAVWDHLTNNNIVFDYDFILIDCPPTWSILTHSSLFASDYYIIPSKVDFYSSIGIQLLEEQIAKKIKNDSVYKLTNRKLKRLGVIFTLVHRGIKAEETRINNLKEKFPSIKFFSSNLPHMPSIPTKFVMYSDAKGDSKYDQLINSIEKIATEIVEKIEEVVKLDEK</sequence>
<protein>
    <recommendedName>
        <fullName evidence="1">AAA domain-containing protein</fullName>
    </recommendedName>
</protein>
<evidence type="ECO:0000259" key="1">
    <source>
        <dbReference type="Pfam" id="PF13614"/>
    </source>
</evidence>
<dbReference type="EMBL" id="LQYG01000058">
    <property type="protein sequence ID" value="KYC62069.1"/>
    <property type="molecule type" value="Genomic_DNA"/>
</dbReference>
<dbReference type="SUPFAM" id="SSF52540">
    <property type="entry name" value="P-loop containing nucleoside triphosphate hydrolases"/>
    <property type="match status" value="1"/>
</dbReference>
<comment type="caution">
    <text evidence="2">The sequence shown here is derived from an EMBL/GenBank/DDBJ whole genome shotgun (WGS) entry which is preliminary data.</text>
</comment>
<dbReference type="InterPro" id="IPR027417">
    <property type="entry name" value="P-loop_NTPase"/>
</dbReference>
<accession>A0A150JXP6</accession>
<dbReference type="InterPro" id="IPR025669">
    <property type="entry name" value="AAA_dom"/>
</dbReference>
<gene>
    <name evidence="2" type="ORF">B4098_3432</name>
</gene>
<reference evidence="2 3" key="1">
    <citation type="submission" date="2016-01" db="EMBL/GenBank/DDBJ databases">
        <title>Genome Sequences of Twelve Sporeforming Bacillus Species Isolated from Foods.</title>
        <authorList>
            <person name="Berendsen E.M."/>
            <person name="Wells-Bennik M.H."/>
            <person name="Krawcyk A.O."/>
            <person name="De Jong A."/>
            <person name="Holsappel S."/>
            <person name="Eijlander R.T."/>
            <person name="Kuipers O.P."/>
        </authorList>
    </citation>
    <scope>NUCLEOTIDE SEQUENCE [LARGE SCALE GENOMIC DNA]</scope>
    <source>
        <strain evidence="2 3">B4098</strain>
    </source>
</reference>
<dbReference type="AlphaFoldDB" id="A0A150JXP6"/>
<dbReference type="RefSeq" id="WP_061566656.1">
    <property type="nucleotide sequence ID" value="NZ_LQYG01000058.1"/>
</dbReference>
<name>A0A150JXP6_HEYCO</name>